<dbReference type="Pfam" id="PF00919">
    <property type="entry name" value="UPF0004"/>
    <property type="match status" value="1"/>
</dbReference>
<evidence type="ECO:0000256" key="6">
    <source>
        <dbReference type="ARBA" id="ARBA00023004"/>
    </source>
</evidence>
<dbReference type="InterPro" id="IPR005839">
    <property type="entry name" value="Methylthiotransferase"/>
</dbReference>
<evidence type="ECO:0000256" key="3">
    <source>
        <dbReference type="ARBA" id="ARBA00022679"/>
    </source>
</evidence>
<sequence>MQDSKMNYKGKKAAFYTLGCKLNFSETSTIAGSFKEVGFERVEFDEKADVYVINTCSVTNQGDKASRNIVRKAVKQNPDAMVIVVGCYSQLKPDEVGHIEGVDMVLGTQEKFHIPHYLGDLQKRETTEIRTTRLADIKSYHKAFSWGDRTRSFLKVQDGCDYYCSFCTIPYARGRSRNDNIVNTVKEAQKSVHKGYKEIILTGVNIGDFGKSTGENFLDLLKALEQVEGLERLRLGSIEPNLLKDEIIELVSKSKVIMPHFHLPLQSGSDEILSLMKRKYSTDLYRKRVERIREIVPHAFIGVDVIAGTNGETEKYFQESFDFLNSLEISQLHAFTYSERSGTQALKIPWKVDVEERKNRTQKYINLSEKKLRAFYEKHIGSSQSALFEAQKSQDKMHGFTENYIKIEVPYQEELVNKLGSVKLKSILPNGNVAVDFNA</sequence>
<dbReference type="InterPro" id="IPR058240">
    <property type="entry name" value="rSAM_sf"/>
</dbReference>
<evidence type="ECO:0000256" key="4">
    <source>
        <dbReference type="ARBA" id="ARBA00022691"/>
    </source>
</evidence>
<dbReference type="InterPro" id="IPR013848">
    <property type="entry name" value="Methylthiotransferase_N"/>
</dbReference>
<dbReference type="SMART" id="SM00729">
    <property type="entry name" value="Elp3"/>
    <property type="match status" value="1"/>
</dbReference>
<keyword evidence="3" id="KW-0808">Transferase</keyword>
<reference evidence="10 11" key="1">
    <citation type="submission" date="2014-03" db="EMBL/GenBank/DDBJ databases">
        <title>Complete genome sequence of a deeply braunched marine Bacteroidia bacterium Draconibacterium orientale type strain FH5T.</title>
        <authorList>
            <person name="Li X."/>
            <person name="Wang X."/>
            <person name="Xie Z."/>
            <person name="Du Z."/>
            <person name="Chen G."/>
        </authorList>
    </citation>
    <scope>NUCLEOTIDE SEQUENCE [LARGE SCALE GENOMIC DNA]</scope>
    <source>
        <strain evidence="10 11">FH5</strain>
    </source>
</reference>
<evidence type="ECO:0000259" key="8">
    <source>
        <dbReference type="PROSITE" id="PS51449"/>
    </source>
</evidence>
<evidence type="ECO:0000259" key="9">
    <source>
        <dbReference type="PROSITE" id="PS51918"/>
    </source>
</evidence>
<dbReference type="SUPFAM" id="SSF102114">
    <property type="entry name" value="Radical SAM enzymes"/>
    <property type="match status" value="1"/>
</dbReference>
<dbReference type="PROSITE" id="PS51918">
    <property type="entry name" value="RADICAL_SAM"/>
    <property type="match status" value="1"/>
</dbReference>
<evidence type="ECO:0000256" key="7">
    <source>
        <dbReference type="ARBA" id="ARBA00023014"/>
    </source>
</evidence>
<dbReference type="PROSITE" id="PS01278">
    <property type="entry name" value="MTTASE_RADICAL"/>
    <property type="match status" value="1"/>
</dbReference>
<dbReference type="SFLD" id="SFLDG01061">
    <property type="entry name" value="methylthiotransferase"/>
    <property type="match status" value="1"/>
</dbReference>
<dbReference type="NCBIfam" id="TIGR00089">
    <property type="entry name" value="MiaB/RimO family radical SAM methylthiotransferase"/>
    <property type="match status" value="1"/>
</dbReference>
<dbReference type="Pfam" id="PF04055">
    <property type="entry name" value="Radical_SAM"/>
    <property type="match status" value="1"/>
</dbReference>
<dbReference type="PROSITE" id="PS51449">
    <property type="entry name" value="MTTASE_N"/>
    <property type="match status" value="1"/>
</dbReference>
<dbReference type="InterPro" id="IPR006638">
    <property type="entry name" value="Elp3/MiaA/NifB-like_rSAM"/>
</dbReference>
<dbReference type="SFLD" id="SFLDG01082">
    <property type="entry name" value="B12-binding_domain_containing"/>
    <property type="match status" value="1"/>
</dbReference>
<evidence type="ECO:0000313" key="10">
    <source>
        <dbReference type="EMBL" id="AHW58932.1"/>
    </source>
</evidence>
<dbReference type="InterPro" id="IPR038135">
    <property type="entry name" value="Methylthiotransferase_N_sf"/>
</dbReference>
<feature type="domain" description="Radical SAM core" evidence="9">
    <location>
        <begin position="146"/>
        <end position="374"/>
    </location>
</feature>
<organism evidence="10 11">
    <name type="scientific">Draconibacterium orientale</name>
    <dbReference type="NCBI Taxonomy" id="1168034"/>
    <lineage>
        <taxon>Bacteria</taxon>
        <taxon>Pseudomonadati</taxon>
        <taxon>Bacteroidota</taxon>
        <taxon>Bacteroidia</taxon>
        <taxon>Marinilabiliales</taxon>
        <taxon>Prolixibacteraceae</taxon>
        <taxon>Draconibacterium</taxon>
    </lineage>
</organism>
<dbReference type="PANTHER" id="PTHR11918:SF45">
    <property type="entry name" value="THREONYLCARBAMOYLADENOSINE TRNA METHYLTHIOTRANSFERASE"/>
    <property type="match status" value="1"/>
</dbReference>
<evidence type="ECO:0000256" key="2">
    <source>
        <dbReference type="ARBA" id="ARBA00022485"/>
    </source>
</evidence>
<keyword evidence="7" id="KW-0411">Iron-sulfur</keyword>
<keyword evidence="6" id="KW-0408">Iron</keyword>
<keyword evidence="5" id="KW-0479">Metal-binding</keyword>
<keyword evidence="11" id="KW-1185">Reference proteome</keyword>
<evidence type="ECO:0000313" key="11">
    <source>
        <dbReference type="Proteomes" id="UP000023772"/>
    </source>
</evidence>
<dbReference type="SFLD" id="SFLDS00029">
    <property type="entry name" value="Radical_SAM"/>
    <property type="match status" value="1"/>
</dbReference>
<keyword evidence="4" id="KW-0949">S-adenosyl-L-methionine</keyword>
<accession>A0ABN4CV97</accession>
<dbReference type="Gene3D" id="3.40.50.12160">
    <property type="entry name" value="Methylthiotransferase, N-terminal domain"/>
    <property type="match status" value="1"/>
</dbReference>
<dbReference type="InterPro" id="IPR023404">
    <property type="entry name" value="rSAM_horseshoe"/>
</dbReference>
<proteinExistence type="predicted"/>
<feature type="domain" description="MTTase N-terminal" evidence="8">
    <location>
        <begin position="11"/>
        <end position="123"/>
    </location>
</feature>
<keyword evidence="2" id="KW-0004">4Fe-4S</keyword>
<dbReference type="InterPro" id="IPR020612">
    <property type="entry name" value="Methylthiotransferase_CS"/>
</dbReference>
<dbReference type="InterPro" id="IPR007197">
    <property type="entry name" value="rSAM"/>
</dbReference>
<dbReference type="PANTHER" id="PTHR11918">
    <property type="entry name" value="RADICAL SAM PROTEINS"/>
    <property type="match status" value="1"/>
</dbReference>
<protein>
    <submittedName>
        <fullName evidence="10">Fe-S oxidoreductase</fullName>
    </submittedName>
</protein>
<gene>
    <name evidence="10" type="ORF">FH5T_03160</name>
</gene>
<comment type="cofactor">
    <cofactor evidence="1">
        <name>[4Fe-4S] cluster</name>
        <dbReference type="ChEBI" id="CHEBI:49883"/>
    </cofactor>
</comment>
<dbReference type="EMBL" id="CP007451">
    <property type="protein sequence ID" value="AHW58932.1"/>
    <property type="molecule type" value="Genomic_DNA"/>
</dbReference>
<dbReference type="CDD" id="cd01335">
    <property type="entry name" value="Radical_SAM"/>
    <property type="match status" value="1"/>
</dbReference>
<evidence type="ECO:0000256" key="5">
    <source>
        <dbReference type="ARBA" id="ARBA00022723"/>
    </source>
</evidence>
<dbReference type="Proteomes" id="UP000023772">
    <property type="component" value="Chromosome"/>
</dbReference>
<dbReference type="InterPro" id="IPR006467">
    <property type="entry name" value="MiaB-like_bact"/>
</dbReference>
<dbReference type="NCBIfam" id="TIGR01579">
    <property type="entry name" value="MiaB-like-C"/>
    <property type="match status" value="1"/>
</dbReference>
<dbReference type="Gene3D" id="3.80.30.20">
    <property type="entry name" value="tm_1862 like domain"/>
    <property type="match status" value="1"/>
</dbReference>
<name>A0ABN4CV97_9BACT</name>
<evidence type="ECO:0000256" key="1">
    <source>
        <dbReference type="ARBA" id="ARBA00001966"/>
    </source>
</evidence>